<evidence type="ECO:0000256" key="3">
    <source>
        <dbReference type="PIRSR" id="PIRSR639901-2"/>
    </source>
</evidence>
<comment type="similarity">
    <text evidence="4">Belongs to the glycosyltransferase group 1 family.</text>
</comment>
<dbReference type="EMBL" id="JABDJR010000615">
    <property type="protein sequence ID" value="NNF08103.1"/>
    <property type="molecule type" value="Genomic_DNA"/>
</dbReference>
<reference evidence="6 7" key="1">
    <citation type="submission" date="2020-03" db="EMBL/GenBank/DDBJ databases">
        <title>Metabolic flexibility allows generalist bacteria to become dominant in a frequently disturbed ecosystem.</title>
        <authorList>
            <person name="Chen Y.-J."/>
            <person name="Leung P.M."/>
            <person name="Bay S.K."/>
            <person name="Hugenholtz P."/>
            <person name="Kessler A.J."/>
            <person name="Shelley G."/>
            <person name="Waite D.W."/>
            <person name="Cook P.L."/>
            <person name="Greening C."/>
        </authorList>
    </citation>
    <scope>NUCLEOTIDE SEQUENCE [LARGE SCALE GENOMIC DNA]</scope>
    <source>
        <strain evidence="6">SS_bin_28</strain>
    </source>
</reference>
<gene>
    <name evidence="6" type="ORF">HKN21_15170</name>
</gene>
<evidence type="ECO:0000256" key="4">
    <source>
        <dbReference type="RuleBase" id="RU365103"/>
    </source>
</evidence>
<evidence type="ECO:0000313" key="6">
    <source>
        <dbReference type="EMBL" id="NNF08103.1"/>
    </source>
</evidence>
<feature type="domain" description="3-deoxy-D-manno-octulosonic-acid transferase N-terminal" evidence="5">
    <location>
        <begin position="36"/>
        <end position="206"/>
    </location>
</feature>
<name>A0A7Y2EA88_UNCEI</name>
<keyword evidence="4" id="KW-1003">Cell membrane</keyword>
<dbReference type="InterPro" id="IPR038107">
    <property type="entry name" value="Glycos_transf_N_sf"/>
</dbReference>
<dbReference type="InterPro" id="IPR007507">
    <property type="entry name" value="Glycos_transf_N"/>
</dbReference>
<dbReference type="Proteomes" id="UP000547674">
    <property type="component" value="Unassembled WGS sequence"/>
</dbReference>
<keyword evidence="4" id="KW-0448">Lipopolysaccharide biosynthesis</keyword>
<comment type="function">
    <text evidence="4">Involved in lipopolysaccharide (LPS) biosynthesis. Catalyzes the transfer of 3-deoxy-D-manno-octulosonate (Kdo) residue(s) from CMP-Kdo to lipid IV(A), the tetraacyldisaccharide-1,4'-bisphosphate precursor of lipid A.</text>
</comment>
<dbReference type="UniPathway" id="UPA00958"/>
<dbReference type="Gene3D" id="3.40.50.2000">
    <property type="entry name" value="Glycogen Phosphorylase B"/>
    <property type="match status" value="1"/>
</dbReference>
<evidence type="ECO:0000256" key="2">
    <source>
        <dbReference type="PIRSR" id="PIRSR639901-1"/>
    </source>
</evidence>
<evidence type="ECO:0000313" key="7">
    <source>
        <dbReference type="Proteomes" id="UP000547674"/>
    </source>
</evidence>
<evidence type="ECO:0000256" key="1">
    <source>
        <dbReference type="ARBA" id="ARBA00022679"/>
    </source>
</evidence>
<feature type="site" description="Transition state stabilizer" evidence="3">
    <location>
        <position position="204"/>
    </location>
</feature>
<dbReference type="GO" id="GO:0043842">
    <property type="term" value="F:Kdo transferase activity"/>
    <property type="evidence" value="ECO:0007669"/>
    <property type="project" value="UniProtKB-EC"/>
</dbReference>
<comment type="caution">
    <text evidence="6">The sequence shown here is derived from an EMBL/GenBank/DDBJ whole genome shotgun (WGS) entry which is preliminary data.</text>
</comment>
<dbReference type="SUPFAM" id="SSF53756">
    <property type="entry name" value="UDP-Glycosyltransferase/glycogen phosphorylase"/>
    <property type="match status" value="1"/>
</dbReference>
<dbReference type="GO" id="GO:0009245">
    <property type="term" value="P:lipid A biosynthetic process"/>
    <property type="evidence" value="ECO:0007669"/>
    <property type="project" value="TreeGrafter"/>
</dbReference>
<dbReference type="PANTHER" id="PTHR42755">
    <property type="entry name" value="3-DEOXY-MANNO-OCTULOSONATE CYTIDYLYLTRANSFERASE"/>
    <property type="match status" value="1"/>
</dbReference>
<dbReference type="PANTHER" id="PTHR42755:SF1">
    <property type="entry name" value="3-DEOXY-D-MANNO-OCTULOSONIC ACID TRANSFERASE, MITOCHONDRIAL-RELATED"/>
    <property type="match status" value="1"/>
</dbReference>
<dbReference type="AlphaFoldDB" id="A0A7Y2EA88"/>
<dbReference type="GO" id="GO:0009244">
    <property type="term" value="P:lipopolysaccharide core region biosynthetic process"/>
    <property type="evidence" value="ECO:0007669"/>
    <property type="project" value="UniProtKB-UniRule"/>
</dbReference>
<comment type="subcellular location">
    <subcellularLocation>
        <location evidence="4">Cell membrane</location>
    </subcellularLocation>
</comment>
<proteinExistence type="inferred from homology"/>
<sequence length="416" mass="45973">MSFLLSAYRVMTGIAEPLAPLALSVMSRAETQLERQERLGRGIAQPGDTWWHAASMGEVMALEPVLEAFRKRYPEASFRVTTTTTTGRNRAAHLWGDRVGLAPLDLPRALRRTVEAWDPKAMILVETEFWPNTLHAVLKHGAKLAWINARVSDRSWPRYQKMGSLFEGLFQNATAIGARSPQDAERILSLGAPKESVRITGNTKHDHVRAAAAHRLPWGQDPLLIAGSVHPAELHVVVEAFRLARERCPNLRLVLVPRHLSRLQDCLLATKAWRTRRWSQGKEFDPETDVLVVDQMGQLLGFYGAGSMAFIGGSLVPVGGHNPLEATVHGLPVAMGPHRGVVSEEWEVLSKSGLGTEVTDPVSFSDWILSEANGNEARREERVAKSKNVMEELKGSGERTLSWLEERGVFEGSGAS</sequence>
<accession>A0A7Y2EA88</accession>
<dbReference type="InterPro" id="IPR039901">
    <property type="entry name" value="Kdotransferase"/>
</dbReference>
<comment type="pathway">
    <text evidence="4">Bacterial outer membrane biogenesis; LPS core biosynthesis.</text>
</comment>
<protein>
    <recommendedName>
        <fullName evidence="4">3-deoxy-D-manno-octulosonic acid transferase</fullName>
        <shortName evidence="4">Kdo transferase</shortName>
        <ecNumber evidence="4">2.4.99.12</ecNumber>
    </recommendedName>
    <alternativeName>
        <fullName evidence="4">Lipid IV(A) 3-deoxy-D-manno-octulosonic acid transferase</fullName>
    </alternativeName>
</protein>
<keyword evidence="4" id="KW-0472">Membrane</keyword>
<feature type="site" description="Transition state stabilizer" evidence="3">
    <location>
        <position position="126"/>
    </location>
</feature>
<comment type="catalytic activity">
    <reaction evidence="4">
        <text>lipid IVA (E. coli) + CMP-3-deoxy-beta-D-manno-octulosonate = alpha-Kdo-(2-&gt;6)-lipid IVA (E. coli) + CMP + H(+)</text>
        <dbReference type="Rhea" id="RHEA:28066"/>
        <dbReference type="ChEBI" id="CHEBI:15378"/>
        <dbReference type="ChEBI" id="CHEBI:58603"/>
        <dbReference type="ChEBI" id="CHEBI:60364"/>
        <dbReference type="ChEBI" id="CHEBI:60377"/>
        <dbReference type="ChEBI" id="CHEBI:85987"/>
        <dbReference type="EC" id="2.4.99.12"/>
    </reaction>
</comment>
<dbReference type="GO" id="GO:0005886">
    <property type="term" value="C:plasma membrane"/>
    <property type="evidence" value="ECO:0007669"/>
    <property type="project" value="UniProtKB-SubCell"/>
</dbReference>
<dbReference type="Pfam" id="PF04413">
    <property type="entry name" value="Glycos_transf_N"/>
    <property type="match status" value="1"/>
</dbReference>
<dbReference type="EC" id="2.4.99.12" evidence="4"/>
<dbReference type="Gene3D" id="3.40.50.11720">
    <property type="entry name" value="3-Deoxy-D-manno-octulosonic-acid transferase, N-terminal domain"/>
    <property type="match status" value="1"/>
</dbReference>
<evidence type="ECO:0000259" key="5">
    <source>
        <dbReference type="Pfam" id="PF04413"/>
    </source>
</evidence>
<feature type="active site" description="Proton acceptor" evidence="2">
    <location>
        <position position="58"/>
    </location>
</feature>
<keyword evidence="1 4" id="KW-0808">Transferase</keyword>
<organism evidence="6 7">
    <name type="scientific">Eiseniibacteriota bacterium</name>
    <dbReference type="NCBI Taxonomy" id="2212470"/>
    <lineage>
        <taxon>Bacteria</taxon>
        <taxon>Candidatus Eiseniibacteriota</taxon>
    </lineage>
</organism>